<accession>A0A8T0GU88</accession>
<comment type="caution">
    <text evidence="1">The sequence shown here is derived from an EMBL/GenBank/DDBJ whole genome shotgun (WGS) entry which is preliminary data.</text>
</comment>
<reference evidence="1" key="1">
    <citation type="submission" date="2020-06" db="EMBL/GenBank/DDBJ databases">
        <title>WGS assembly of Ceratodon purpureus strain R40.</title>
        <authorList>
            <person name="Carey S.B."/>
            <person name="Jenkins J."/>
            <person name="Shu S."/>
            <person name="Lovell J.T."/>
            <person name="Sreedasyam A."/>
            <person name="Maumus F."/>
            <person name="Tiley G.P."/>
            <person name="Fernandez-Pozo N."/>
            <person name="Barry K."/>
            <person name="Chen C."/>
            <person name="Wang M."/>
            <person name="Lipzen A."/>
            <person name="Daum C."/>
            <person name="Saski C.A."/>
            <person name="Payton A.C."/>
            <person name="Mcbreen J.C."/>
            <person name="Conrad R.E."/>
            <person name="Kollar L.M."/>
            <person name="Olsson S."/>
            <person name="Huttunen S."/>
            <person name="Landis J.B."/>
            <person name="Wickett N.J."/>
            <person name="Johnson M.G."/>
            <person name="Rensing S.A."/>
            <person name="Grimwood J."/>
            <person name="Schmutz J."/>
            <person name="Mcdaniel S.F."/>
        </authorList>
    </citation>
    <scope>NUCLEOTIDE SEQUENCE</scope>
    <source>
        <strain evidence="1">R40</strain>
    </source>
</reference>
<dbReference type="AlphaFoldDB" id="A0A8T0GU88"/>
<name>A0A8T0GU88_CERPU</name>
<proteinExistence type="predicted"/>
<gene>
    <name evidence="1" type="ORF">KC19_9G103300</name>
</gene>
<dbReference type="EMBL" id="CM026430">
    <property type="protein sequence ID" value="KAG0561919.1"/>
    <property type="molecule type" value="Genomic_DNA"/>
</dbReference>
<evidence type="ECO:0000313" key="2">
    <source>
        <dbReference type="Proteomes" id="UP000822688"/>
    </source>
</evidence>
<keyword evidence="2" id="KW-1185">Reference proteome</keyword>
<evidence type="ECO:0000313" key="1">
    <source>
        <dbReference type="EMBL" id="KAG0561919.1"/>
    </source>
</evidence>
<organism evidence="1 2">
    <name type="scientific">Ceratodon purpureus</name>
    <name type="common">Fire moss</name>
    <name type="synonym">Dicranum purpureum</name>
    <dbReference type="NCBI Taxonomy" id="3225"/>
    <lineage>
        <taxon>Eukaryota</taxon>
        <taxon>Viridiplantae</taxon>
        <taxon>Streptophyta</taxon>
        <taxon>Embryophyta</taxon>
        <taxon>Bryophyta</taxon>
        <taxon>Bryophytina</taxon>
        <taxon>Bryopsida</taxon>
        <taxon>Dicranidae</taxon>
        <taxon>Pseudoditrichales</taxon>
        <taxon>Ditrichaceae</taxon>
        <taxon>Ceratodon</taxon>
    </lineage>
</organism>
<protein>
    <submittedName>
        <fullName evidence="1">Uncharacterized protein</fullName>
    </submittedName>
</protein>
<dbReference type="Proteomes" id="UP000822688">
    <property type="component" value="Chromosome 9"/>
</dbReference>
<sequence length="115" mass="13145">MEGLLCPFWVCAFVVSEFGDDSLINAFRTCQLKRMEGDFMALFGAFWWTLQGSCSKGLRLGLRFISCSDCSPIIGKCSLGYLHVYLSECIFLFSEAFFICFFWIEDVYGSNFVIM</sequence>